<gene>
    <name evidence="2" type="ORF">P7K49_015365</name>
</gene>
<accession>A0ABQ9V922</accession>
<evidence type="ECO:0000313" key="3">
    <source>
        <dbReference type="Proteomes" id="UP001266305"/>
    </source>
</evidence>
<feature type="compositionally biased region" description="Low complexity" evidence="1">
    <location>
        <begin position="92"/>
        <end position="128"/>
    </location>
</feature>
<organism evidence="2 3">
    <name type="scientific">Saguinus oedipus</name>
    <name type="common">Cotton-top tamarin</name>
    <name type="synonym">Oedipomidas oedipus</name>
    <dbReference type="NCBI Taxonomy" id="9490"/>
    <lineage>
        <taxon>Eukaryota</taxon>
        <taxon>Metazoa</taxon>
        <taxon>Chordata</taxon>
        <taxon>Craniata</taxon>
        <taxon>Vertebrata</taxon>
        <taxon>Euteleostomi</taxon>
        <taxon>Mammalia</taxon>
        <taxon>Eutheria</taxon>
        <taxon>Euarchontoglires</taxon>
        <taxon>Primates</taxon>
        <taxon>Haplorrhini</taxon>
        <taxon>Platyrrhini</taxon>
        <taxon>Cebidae</taxon>
        <taxon>Callitrichinae</taxon>
        <taxon>Saguinus</taxon>
    </lineage>
</organism>
<feature type="region of interest" description="Disordered" evidence="1">
    <location>
        <begin position="1"/>
        <end position="128"/>
    </location>
</feature>
<feature type="compositionally biased region" description="Basic residues" evidence="1">
    <location>
        <begin position="33"/>
        <end position="44"/>
    </location>
</feature>
<proteinExistence type="predicted"/>
<dbReference type="Proteomes" id="UP001266305">
    <property type="component" value="Unassembled WGS sequence"/>
</dbReference>
<name>A0ABQ9V922_SAGOE</name>
<sequence>MAISKTRSPLHFRKSGLGGGDKGDKGQAELTVRRQRPRWLRRPNRAAGPERREARKRNAPGTPEPRAGLLGLLGRARVPRTPARPRTHRPRLPAAPRATRSTPGPPTRAVSRPAACREAASAAPPAAA</sequence>
<dbReference type="EMBL" id="JASSZA010000007">
    <property type="protein sequence ID" value="KAK2105851.1"/>
    <property type="molecule type" value="Genomic_DNA"/>
</dbReference>
<reference evidence="2 3" key="1">
    <citation type="submission" date="2023-05" db="EMBL/GenBank/DDBJ databases">
        <title>B98-5 Cell Line De Novo Hybrid Assembly: An Optical Mapping Approach.</title>
        <authorList>
            <person name="Kananen K."/>
            <person name="Auerbach J.A."/>
            <person name="Kautto E."/>
            <person name="Blachly J.S."/>
        </authorList>
    </citation>
    <scope>NUCLEOTIDE SEQUENCE [LARGE SCALE GENOMIC DNA]</scope>
    <source>
        <strain evidence="2">B95-8</strain>
        <tissue evidence="2">Cell line</tissue>
    </source>
</reference>
<protein>
    <submittedName>
        <fullName evidence="2">Uncharacterized protein</fullName>
    </submittedName>
</protein>
<feature type="compositionally biased region" description="Low complexity" evidence="1">
    <location>
        <begin position="66"/>
        <end position="81"/>
    </location>
</feature>
<evidence type="ECO:0000313" key="2">
    <source>
        <dbReference type="EMBL" id="KAK2105851.1"/>
    </source>
</evidence>
<keyword evidence="3" id="KW-1185">Reference proteome</keyword>
<evidence type="ECO:0000256" key="1">
    <source>
        <dbReference type="SAM" id="MobiDB-lite"/>
    </source>
</evidence>
<comment type="caution">
    <text evidence="2">The sequence shown here is derived from an EMBL/GenBank/DDBJ whole genome shotgun (WGS) entry which is preliminary data.</text>
</comment>